<dbReference type="InterPro" id="IPR001129">
    <property type="entry name" value="Membr-assoc_MAPEG"/>
</dbReference>
<reference evidence="6 7" key="1">
    <citation type="submission" date="2013-03" db="EMBL/GenBank/DDBJ databases">
        <title>The Genome Sequence of Capronia epimyces CBS 606.96.</title>
        <authorList>
            <consortium name="The Broad Institute Genomics Platform"/>
            <person name="Cuomo C."/>
            <person name="de Hoog S."/>
            <person name="Gorbushina A."/>
            <person name="Walker B."/>
            <person name="Young S.K."/>
            <person name="Zeng Q."/>
            <person name="Gargeya S."/>
            <person name="Fitzgerald M."/>
            <person name="Haas B."/>
            <person name="Abouelleil A."/>
            <person name="Allen A.W."/>
            <person name="Alvarado L."/>
            <person name="Arachchi H.M."/>
            <person name="Berlin A.M."/>
            <person name="Chapman S.B."/>
            <person name="Gainer-Dewar J."/>
            <person name="Goldberg J."/>
            <person name="Griggs A."/>
            <person name="Gujja S."/>
            <person name="Hansen M."/>
            <person name="Howarth C."/>
            <person name="Imamovic A."/>
            <person name="Ireland A."/>
            <person name="Larimer J."/>
            <person name="McCowan C."/>
            <person name="Murphy C."/>
            <person name="Pearson M."/>
            <person name="Poon T.W."/>
            <person name="Priest M."/>
            <person name="Roberts A."/>
            <person name="Saif S."/>
            <person name="Shea T."/>
            <person name="Sisk P."/>
            <person name="Sykes S."/>
            <person name="Wortman J."/>
            <person name="Nusbaum C."/>
            <person name="Birren B."/>
        </authorList>
    </citation>
    <scope>NUCLEOTIDE SEQUENCE [LARGE SCALE GENOMIC DNA]</scope>
    <source>
        <strain evidence="6 7">CBS 606.96</strain>
    </source>
</reference>
<keyword evidence="2 5" id="KW-0812">Transmembrane</keyword>
<organism evidence="6 7">
    <name type="scientific">Capronia epimyces CBS 606.96</name>
    <dbReference type="NCBI Taxonomy" id="1182542"/>
    <lineage>
        <taxon>Eukaryota</taxon>
        <taxon>Fungi</taxon>
        <taxon>Dikarya</taxon>
        <taxon>Ascomycota</taxon>
        <taxon>Pezizomycotina</taxon>
        <taxon>Eurotiomycetes</taxon>
        <taxon>Chaetothyriomycetidae</taxon>
        <taxon>Chaetothyriales</taxon>
        <taxon>Herpotrichiellaceae</taxon>
        <taxon>Capronia</taxon>
    </lineage>
</organism>
<dbReference type="GO" id="GO:0016020">
    <property type="term" value="C:membrane"/>
    <property type="evidence" value="ECO:0007669"/>
    <property type="project" value="UniProtKB-SubCell"/>
</dbReference>
<evidence type="ECO:0000313" key="6">
    <source>
        <dbReference type="EMBL" id="EXJ92468.1"/>
    </source>
</evidence>
<dbReference type="OrthoDB" id="19091at2759"/>
<dbReference type="RefSeq" id="XP_007729358.1">
    <property type="nucleotide sequence ID" value="XM_007731168.1"/>
</dbReference>
<dbReference type="AlphaFoldDB" id="W9YIX0"/>
<evidence type="ECO:0000256" key="4">
    <source>
        <dbReference type="ARBA" id="ARBA00023136"/>
    </source>
</evidence>
<comment type="caution">
    <text evidence="6">The sequence shown here is derived from an EMBL/GenBank/DDBJ whole genome shotgun (WGS) entry which is preliminary data.</text>
</comment>
<evidence type="ECO:0000256" key="5">
    <source>
        <dbReference type="SAM" id="Phobius"/>
    </source>
</evidence>
<keyword evidence="3 5" id="KW-1133">Transmembrane helix</keyword>
<protein>
    <recommendedName>
        <fullName evidence="8">Glutathione S-transferase</fullName>
    </recommendedName>
</protein>
<evidence type="ECO:0000256" key="3">
    <source>
        <dbReference type="ARBA" id="ARBA00022989"/>
    </source>
</evidence>
<feature type="transmembrane region" description="Helical" evidence="5">
    <location>
        <begin position="133"/>
        <end position="153"/>
    </location>
</feature>
<evidence type="ECO:0008006" key="8">
    <source>
        <dbReference type="Google" id="ProtNLM"/>
    </source>
</evidence>
<comment type="subcellular location">
    <subcellularLocation>
        <location evidence="1">Membrane</location>
    </subcellularLocation>
</comment>
<dbReference type="PANTHER" id="PTHR35814">
    <property type="match status" value="1"/>
</dbReference>
<dbReference type="HOGENOM" id="CLU_134926_0_0_1"/>
<name>W9YIX0_9EURO</name>
<evidence type="ECO:0000313" key="7">
    <source>
        <dbReference type="Proteomes" id="UP000019478"/>
    </source>
</evidence>
<feature type="transmembrane region" description="Helical" evidence="5">
    <location>
        <begin position="12"/>
        <end position="32"/>
    </location>
</feature>
<gene>
    <name evidence="6" type="ORF">A1O3_01019</name>
</gene>
<dbReference type="Gene3D" id="1.20.120.550">
    <property type="entry name" value="Membrane associated eicosanoid/glutathione metabolism-like domain"/>
    <property type="match status" value="1"/>
</dbReference>
<keyword evidence="4 5" id="KW-0472">Membrane</keyword>
<dbReference type="STRING" id="1182542.W9YIX0"/>
<sequence>MSVPVGITVPKLLPITGTFAPAFGAYFVLLGLRVSLARQSTHTLLGDRTAPEKAASDPKPKPLSTDQLLIATRAHANFVENVPLALLVAALVELNGGDRRILTGSLATLLFLRIAHVELGLRAKNALGLGRPVGTLGTWGFIAGMSSYAAWLVKSYWGF</sequence>
<dbReference type="InterPro" id="IPR023352">
    <property type="entry name" value="MAPEG-like_dom_sf"/>
</dbReference>
<accession>W9YIX0</accession>
<dbReference type="SUPFAM" id="SSF161084">
    <property type="entry name" value="MAPEG domain-like"/>
    <property type="match status" value="1"/>
</dbReference>
<dbReference type="GeneID" id="19165158"/>
<proteinExistence type="predicted"/>
<dbReference type="eggNOG" id="ENOG502S4G7">
    <property type="taxonomic scope" value="Eukaryota"/>
</dbReference>
<dbReference type="Proteomes" id="UP000019478">
    <property type="component" value="Unassembled WGS sequence"/>
</dbReference>
<dbReference type="PANTHER" id="PTHR35814:SF1">
    <property type="entry name" value="GLUTATHIONE S-TRANSFERASE-RELATED"/>
    <property type="match status" value="1"/>
</dbReference>
<dbReference type="Pfam" id="PF01124">
    <property type="entry name" value="MAPEG"/>
    <property type="match status" value="1"/>
</dbReference>
<evidence type="ECO:0000256" key="1">
    <source>
        <dbReference type="ARBA" id="ARBA00004370"/>
    </source>
</evidence>
<keyword evidence="7" id="KW-1185">Reference proteome</keyword>
<evidence type="ECO:0000256" key="2">
    <source>
        <dbReference type="ARBA" id="ARBA00022692"/>
    </source>
</evidence>
<dbReference type="EMBL" id="AMGY01000001">
    <property type="protein sequence ID" value="EXJ92468.1"/>
    <property type="molecule type" value="Genomic_DNA"/>
</dbReference>